<dbReference type="AlphaFoldDB" id="A0A0K9PWA5"/>
<dbReference type="Proteomes" id="UP000036987">
    <property type="component" value="Unassembled WGS sequence"/>
</dbReference>
<dbReference type="Pfam" id="PF05056">
    <property type="entry name" value="DUF674"/>
    <property type="match status" value="1"/>
</dbReference>
<comment type="caution">
    <text evidence="1">The sequence shown here is derived from an EMBL/GenBank/DDBJ whole genome shotgun (WGS) entry which is preliminary data.</text>
</comment>
<dbReference type="EMBL" id="LFYR01000589">
    <property type="protein sequence ID" value="KMZ73209.1"/>
    <property type="molecule type" value="Genomic_DNA"/>
</dbReference>
<organism evidence="1 2">
    <name type="scientific">Zostera marina</name>
    <name type="common">Eelgrass</name>
    <dbReference type="NCBI Taxonomy" id="29655"/>
    <lineage>
        <taxon>Eukaryota</taxon>
        <taxon>Viridiplantae</taxon>
        <taxon>Streptophyta</taxon>
        <taxon>Embryophyta</taxon>
        <taxon>Tracheophyta</taxon>
        <taxon>Spermatophyta</taxon>
        <taxon>Magnoliopsida</taxon>
        <taxon>Liliopsida</taxon>
        <taxon>Zosteraceae</taxon>
        <taxon>Zostera</taxon>
    </lineage>
</organism>
<dbReference type="PANTHER" id="PTHR33103">
    <property type="entry name" value="OS01G0153900 PROTEIN"/>
    <property type="match status" value="1"/>
</dbReference>
<evidence type="ECO:0000313" key="2">
    <source>
        <dbReference type="Proteomes" id="UP000036987"/>
    </source>
</evidence>
<protein>
    <submittedName>
        <fullName evidence="1">Uncharacterized protein</fullName>
    </submittedName>
</protein>
<reference evidence="2" key="1">
    <citation type="journal article" date="2016" name="Nature">
        <title>The genome of the seagrass Zostera marina reveals angiosperm adaptation to the sea.</title>
        <authorList>
            <person name="Olsen J.L."/>
            <person name="Rouze P."/>
            <person name="Verhelst B."/>
            <person name="Lin Y.-C."/>
            <person name="Bayer T."/>
            <person name="Collen J."/>
            <person name="Dattolo E."/>
            <person name="De Paoli E."/>
            <person name="Dittami S."/>
            <person name="Maumus F."/>
            <person name="Michel G."/>
            <person name="Kersting A."/>
            <person name="Lauritano C."/>
            <person name="Lohaus R."/>
            <person name="Toepel M."/>
            <person name="Tonon T."/>
            <person name="Vanneste K."/>
            <person name="Amirebrahimi M."/>
            <person name="Brakel J."/>
            <person name="Bostroem C."/>
            <person name="Chovatia M."/>
            <person name="Grimwood J."/>
            <person name="Jenkins J.W."/>
            <person name="Jueterbock A."/>
            <person name="Mraz A."/>
            <person name="Stam W.T."/>
            <person name="Tice H."/>
            <person name="Bornberg-Bauer E."/>
            <person name="Green P.J."/>
            <person name="Pearson G.A."/>
            <person name="Procaccini G."/>
            <person name="Duarte C.M."/>
            <person name="Schmutz J."/>
            <person name="Reusch T.B.H."/>
            <person name="Van de Peer Y."/>
        </authorList>
    </citation>
    <scope>NUCLEOTIDE SEQUENCE [LARGE SCALE GENOMIC DNA]</scope>
    <source>
        <strain evidence="2">cv. Finnish</strain>
    </source>
</reference>
<dbReference type="PANTHER" id="PTHR33103:SF19">
    <property type="entry name" value="OS09G0544700 PROTEIN"/>
    <property type="match status" value="1"/>
</dbReference>
<gene>
    <name evidence="1" type="ORF">ZOSMA_150G00080</name>
</gene>
<dbReference type="OrthoDB" id="687098at2759"/>
<accession>A0A0K9PWA5</accession>
<dbReference type="OMA" id="ILKVSMQ"/>
<proteinExistence type="predicted"/>
<evidence type="ECO:0000313" key="1">
    <source>
        <dbReference type="EMBL" id="KMZ73209.1"/>
    </source>
</evidence>
<keyword evidence="2" id="KW-1185">Reference proteome</keyword>
<dbReference type="InterPro" id="IPR007750">
    <property type="entry name" value="DUF674"/>
</dbReference>
<sequence>MSPVSTISSITGLNKFQVKDVGFLEEKTIRVGVDEYVKILKVSMQSTTILSDVFLEEKIKR</sequence>
<name>A0A0K9PWA5_ZOSMR</name>